<dbReference type="Proteomes" id="UP001501468">
    <property type="component" value="Unassembled WGS sequence"/>
</dbReference>
<keyword evidence="6 8" id="KW-1133">Transmembrane helix</keyword>
<dbReference type="EMBL" id="BAABDC010000004">
    <property type="protein sequence ID" value="GAA3709644.1"/>
    <property type="molecule type" value="Genomic_DNA"/>
</dbReference>
<keyword evidence="7 8" id="KW-0472">Membrane</keyword>
<accession>A0ABP7DUD1</accession>
<dbReference type="InterPro" id="IPR002781">
    <property type="entry name" value="TM_pro_TauE-like"/>
</dbReference>
<evidence type="ECO:0000256" key="4">
    <source>
        <dbReference type="ARBA" id="ARBA00022475"/>
    </source>
</evidence>
<keyword evidence="5 8" id="KW-0812">Transmembrane</keyword>
<gene>
    <name evidence="9" type="ORF">GCM10022399_28100</name>
</gene>
<evidence type="ECO:0000256" key="2">
    <source>
        <dbReference type="ARBA" id="ARBA00009142"/>
    </source>
</evidence>
<evidence type="ECO:0000256" key="6">
    <source>
        <dbReference type="ARBA" id="ARBA00022989"/>
    </source>
</evidence>
<keyword evidence="3" id="KW-0813">Transport</keyword>
<keyword evidence="10" id="KW-1185">Reference proteome</keyword>
<evidence type="ECO:0000256" key="1">
    <source>
        <dbReference type="ARBA" id="ARBA00004651"/>
    </source>
</evidence>
<feature type="transmembrane region" description="Helical" evidence="8">
    <location>
        <begin position="236"/>
        <end position="255"/>
    </location>
</feature>
<feature type="transmembrane region" description="Helical" evidence="8">
    <location>
        <begin position="185"/>
        <end position="202"/>
    </location>
</feature>
<dbReference type="PANTHER" id="PTHR30269">
    <property type="entry name" value="TRANSMEMBRANE PROTEIN YFCA"/>
    <property type="match status" value="1"/>
</dbReference>
<keyword evidence="4 8" id="KW-1003">Cell membrane</keyword>
<sequence length="256" mass="26525">MSFWSAVAVALAGTGAGIINTIVGSGTLITFPTLLFFGVNPLVANVSNNIGLVAGGVTGAWGYRHELDGQARTLRRLMPMSFLGSVVGASLLLVLPAAAFRAIVPVLILIALVLVVAGPRIQARVHPEGNDGSVPRWHAPAMAAGVFAAGVYGGYFGAAQGVLLMGLLSALSLEPLQRLNGYKNVLSLVVNLVAATVFVLFAREHIAWLVVVLIGVGSFVGGLIGARVGRRIPPNVLRGLIIAIGLVAVVKLVWFP</sequence>
<proteinExistence type="inferred from homology"/>
<feature type="transmembrane region" description="Helical" evidence="8">
    <location>
        <begin position="208"/>
        <end position="229"/>
    </location>
</feature>
<reference evidence="10" key="1">
    <citation type="journal article" date="2019" name="Int. J. Syst. Evol. Microbiol.">
        <title>The Global Catalogue of Microorganisms (GCM) 10K type strain sequencing project: providing services to taxonomists for standard genome sequencing and annotation.</title>
        <authorList>
            <consortium name="The Broad Institute Genomics Platform"/>
            <consortium name="The Broad Institute Genome Sequencing Center for Infectious Disease"/>
            <person name="Wu L."/>
            <person name="Ma J."/>
        </authorList>
    </citation>
    <scope>NUCLEOTIDE SEQUENCE [LARGE SCALE GENOMIC DNA]</scope>
    <source>
        <strain evidence="10">JCM 17125</strain>
    </source>
</reference>
<evidence type="ECO:0000313" key="10">
    <source>
        <dbReference type="Proteomes" id="UP001501468"/>
    </source>
</evidence>
<organism evidence="9 10">
    <name type="scientific">Terrabacter ginsenosidimutans</name>
    <dbReference type="NCBI Taxonomy" id="490575"/>
    <lineage>
        <taxon>Bacteria</taxon>
        <taxon>Bacillati</taxon>
        <taxon>Actinomycetota</taxon>
        <taxon>Actinomycetes</taxon>
        <taxon>Micrococcales</taxon>
        <taxon>Intrasporangiaceae</taxon>
        <taxon>Terrabacter</taxon>
    </lineage>
</organism>
<dbReference type="PANTHER" id="PTHR30269:SF0">
    <property type="entry name" value="MEMBRANE TRANSPORTER PROTEIN YFCA-RELATED"/>
    <property type="match status" value="1"/>
</dbReference>
<evidence type="ECO:0000313" key="9">
    <source>
        <dbReference type="EMBL" id="GAA3709644.1"/>
    </source>
</evidence>
<feature type="transmembrane region" description="Helical" evidence="8">
    <location>
        <begin position="141"/>
        <end position="173"/>
    </location>
</feature>
<comment type="caution">
    <text evidence="9">The sequence shown here is derived from an EMBL/GenBank/DDBJ whole genome shotgun (WGS) entry which is preliminary data.</text>
</comment>
<comment type="similarity">
    <text evidence="2 8">Belongs to the 4-toluene sulfonate uptake permease (TSUP) (TC 2.A.102) family.</text>
</comment>
<dbReference type="Pfam" id="PF01925">
    <property type="entry name" value="TauE"/>
    <property type="match status" value="1"/>
</dbReference>
<feature type="transmembrane region" description="Helical" evidence="8">
    <location>
        <begin position="77"/>
        <end position="95"/>
    </location>
</feature>
<dbReference type="InterPro" id="IPR052017">
    <property type="entry name" value="TSUP"/>
</dbReference>
<evidence type="ECO:0000256" key="5">
    <source>
        <dbReference type="ARBA" id="ARBA00022692"/>
    </source>
</evidence>
<name>A0ABP7DUD1_9MICO</name>
<dbReference type="RefSeq" id="WP_344947604.1">
    <property type="nucleotide sequence ID" value="NZ_BAABDC010000004.1"/>
</dbReference>
<evidence type="ECO:0000256" key="3">
    <source>
        <dbReference type="ARBA" id="ARBA00022448"/>
    </source>
</evidence>
<evidence type="ECO:0000256" key="7">
    <source>
        <dbReference type="ARBA" id="ARBA00023136"/>
    </source>
</evidence>
<protein>
    <recommendedName>
        <fullName evidence="8">Probable membrane transporter protein</fullName>
    </recommendedName>
</protein>
<evidence type="ECO:0000256" key="8">
    <source>
        <dbReference type="RuleBase" id="RU363041"/>
    </source>
</evidence>
<comment type="subcellular location">
    <subcellularLocation>
        <location evidence="1 8">Cell membrane</location>
        <topology evidence="1 8">Multi-pass membrane protein</topology>
    </subcellularLocation>
</comment>